<dbReference type="NCBIfam" id="TIGR03150">
    <property type="entry name" value="fabF"/>
    <property type="match status" value="1"/>
</dbReference>
<evidence type="ECO:0000256" key="3">
    <source>
        <dbReference type="ARBA" id="ARBA00012356"/>
    </source>
</evidence>
<evidence type="ECO:0000256" key="1">
    <source>
        <dbReference type="ARBA" id="ARBA00005194"/>
    </source>
</evidence>
<evidence type="ECO:0000256" key="12">
    <source>
        <dbReference type="RuleBase" id="RU003694"/>
    </source>
</evidence>
<name>A0ABW9G302_9GAMM</name>
<dbReference type="Proteomes" id="UP001629953">
    <property type="component" value="Unassembled WGS sequence"/>
</dbReference>
<comment type="caution">
    <text evidence="14">The sequence shown here is derived from an EMBL/GenBank/DDBJ whole genome shotgun (WGS) entry which is preliminary data.</text>
</comment>
<dbReference type="RefSeq" id="WP_408622174.1">
    <property type="nucleotide sequence ID" value="NZ_JBEQCT010000001.1"/>
</dbReference>
<dbReference type="EC" id="2.3.1.179" evidence="3 11"/>
<proteinExistence type="inferred from homology"/>
<protein>
    <recommendedName>
        <fullName evidence="4 11">3-oxoacyl-[acyl-carrier-protein] synthase 2</fullName>
        <ecNumber evidence="3 11">2.3.1.179</ecNumber>
    </recommendedName>
</protein>
<dbReference type="SUPFAM" id="SSF53901">
    <property type="entry name" value="Thiolase-like"/>
    <property type="match status" value="2"/>
</dbReference>
<dbReference type="InterPro" id="IPR016039">
    <property type="entry name" value="Thiolase-like"/>
</dbReference>
<evidence type="ECO:0000256" key="7">
    <source>
        <dbReference type="ARBA" id="ARBA00022832"/>
    </source>
</evidence>
<comment type="pathway">
    <text evidence="1 11">Lipid metabolism; fatty acid biosynthesis.</text>
</comment>
<keyword evidence="7" id="KW-0276">Fatty acid metabolism</keyword>
<evidence type="ECO:0000256" key="11">
    <source>
        <dbReference type="PIRNR" id="PIRNR000447"/>
    </source>
</evidence>
<comment type="function">
    <text evidence="11">Involved in the type II fatty acid elongation cycle. Catalyzes the elongation of a wide range of acyl-ACP by the addition of two carbons from malonyl-ACP to an acyl acceptor. Can efficiently catalyze the conversion of palmitoleoyl-ACP (cis-hexadec-9-enoyl-ACP) to cis-vaccenoyl-ACP (cis-octadec-11-enoyl-ACP), an essential step in the thermal regulation of fatty acid composition.</text>
</comment>
<dbReference type="InterPro" id="IPR020841">
    <property type="entry name" value="PKS_Beta-ketoAc_synthase_dom"/>
</dbReference>
<evidence type="ECO:0000256" key="10">
    <source>
        <dbReference type="ARBA" id="ARBA00023315"/>
    </source>
</evidence>
<dbReference type="InterPro" id="IPR014031">
    <property type="entry name" value="Ketoacyl_synth_C"/>
</dbReference>
<comment type="similarity">
    <text evidence="2 11 12">Belongs to the thiolase-like superfamily. Beta-ketoacyl-ACP synthases family.</text>
</comment>
<dbReference type="InterPro" id="IPR014030">
    <property type="entry name" value="Ketoacyl_synth_N"/>
</dbReference>
<comment type="catalytic activity">
    <reaction evidence="11">
        <text>a fatty acyl-[ACP] + malonyl-[ACP] + H(+) = a 3-oxoacyl-[ACP] + holo-[ACP] + CO2</text>
        <dbReference type="Rhea" id="RHEA:22836"/>
        <dbReference type="Rhea" id="RHEA-COMP:9623"/>
        <dbReference type="Rhea" id="RHEA-COMP:9685"/>
        <dbReference type="Rhea" id="RHEA-COMP:9916"/>
        <dbReference type="Rhea" id="RHEA-COMP:14125"/>
        <dbReference type="ChEBI" id="CHEBI:15378"/>
        <dbReference type="ChEBI" id="CHEBI:16526"/>
        <dbReference type="ChEBI" id="CHEBI:64479"/>
        <dbReference type="ChEBI" id="CHEBI:78449"/>
        <dbReference type="ChEBI" id="CHEBI:78776"/>
        <dbReference type="ChEBI" id="CHEBI:138651"/>
    </reaction>
</comment>
<dbReference type="Pfam" id="PF02801">
    <property type="entry name" value="Ketoacyl-synt_C"/>
    <property type="match status" value="1"/>
</dbReference>
<dbReference type="SMART" id="SM00825">
    <property type="entry name" value="PKS_KS"/>
    <property type="match status" value="1"/>
</dbReference>
<organism evidence="14 15">
    <name type="scientific">Celerinatantimonas yamalensis</name>
    <dbReference type="NCBI Taxonomy" id="559956"/>
    <lineage>
        <taxon>Bacteria</taxon>
        <taxon>Pseudomonadati</taxon>
        <taxon>Pseudomonadota</taxon>
        <taxon>Gammaproteobacteria</taxon>
        <taxon>Celerinatantimonadaceae</taxon>
        <taxon>Celerinatantimonas</taxon>
    </lineage>
</organism>
<dbReference type="NCBIfam" id="NF004970">
    <property type="entry name" value="PRK06333.1"/>
    <property type="match status" value="1"/>
</dbReference>
<reference evidence="14 15" key="1">
    <citation type="journal article" date="2013" name="Int. J. Syst. Evol. Microbiol.">
        <title>Celerinatantimonas yamalensis sp. nov., a cold-adapted diazotrophic bacterium from a cold permafrost brine.</title>
        <authorList>
            <person name="Shcherbakova V."/>
            <person name="Chuvilskaya N."/>
            <person name="Rivkina E."/>
            <person name="Demidov N."/>
            <person name="Uchaeva V."/>
            <person name="Suetin S."/>
            <person name="Suzina N."/>
            <person name="Gilichinsky D."/>
        </authorList>
    </citation>
    <scope>NUCLEOTIDE SEQUENCE [LARGE SCALE GENOMIC DNA]</scope>
    <source>
        <strain evidence="14 15">C7</strain>
    </source>
</reference>
<dbReference type="NCBIfam" id="NF005589">
    <property type="entry name" value="PRK07314.1"/>
    <property type="match status" value="1"/>
</dbReference>
<dbReference type="PANTHER" id="PTHR11712">
    <property type="entry name" value="POLYKETIDE SYNTHASE-RELATED"/>
    <property type="match status" value="1"/>
</dbReference>
<keyword evidence="10 11" id="KW-0012">Acyltransferase</keyword>
<dbReference type="CDD" id="cd00834">
    <property type="entry name" value="KAS_I_II"/>
    <property type="match status" value="1"/>
</dbReference>
<evidence type="ECO:0000256" key="8">
    <source>
        <dbReference type="ARBA" id="ARBA00023098"/>
    </source>
</evidence>
<dbReference type="Gene3D" id="3.40.47.10">
    <property type="match status" value="1"/>
</dbReference>
<dbReference type="InterPro" id="IPR000794">
    <property type="entry name" value="Beta-ketoacyl_synthase"/>
</dbReference>
<dbReference type="PROSITE" id="PS52004">
    <property type="entry name" value="KS3_2"/>
    <property type="match status" value="1"/>
</dbReference>
<accession>A0ABW9G302</accession>
<evidence type="ECO:0000256" key="4">
    <source>
        <dbReference type="ARBA" id="ARBA00014657"/>
    </source>
</evidence>
<dbReference type="Pfam" id="PF00109">
    <property type="entry name" value="ketoacyl-synt"/>
    <property type="match status" value="1"/>
</dbReference>
<keyword evidence="5 11" id="KW-0444">Lipid biosynthesis</keyword>
<evidence type="ECO:0000256" key="9">
    <source>
        <dbReference type="ARBA" id="ARBA00023160"/>
    </source>
</evidence>
<sequence>MTKRRVVVTGIGMLSPVGNTAEDSWKALLAGQSGIGPIEHFDTEAFPTRFAGLVKNFEADKYIAKKDQRKMDLFIQYGIAAGLMAIEDAALEITDDNAERIGVSIGSGIGGLGLIEQNHTNFMNHGPRKISPFFVPSTIINMVSGHLSIKTGMKGPNIAITTACTTGTHSIGMAARMISYGDADVMVAGGAEKASTQLGMGGFAAARALSSRNDDPQAASRPWDKDRDGFVLGDGAGVLVLEEYEGAKARGAKIYAELVGFGMSADAYHITAPSGDGAVLAMRNALKDAGVEPSAVDYINAHGTSTPTGDISENNAVKKVFGEHAYKLLVSSTKSMTGHLLGAAGAIEAIISVLALRDQIAPPTINLDHPDEGCDLDYVAGKARKAELEYTLSNSFGFGGTNGSLLFKKI</sequence>
<dbReference type="PANTHER" id="PTHR11712:SF336">
    <property type="entry name" value="3-OXOACYL-[ACYL-CARRIER-PROTEIN] SYNTHASE, MITOCHONDRIAL"/>
    <property type="match status" value="1"/>
</dbReference>
<evidence type="ECO:0000256" key="5">
    <source>
        <dbReference type="ARBA" id="ARBA00022516"/>
    </source>
</evidence>
<evidence type="ECO:0000256" key="6">
    <source>
        <dbReference type="ARBA" id="ARBA00022679"/>
    </source>
</evidence>
<dbReference type="PROSITE" id="PS00606">
    <property type="entry name" value="KS3_1"/>
    <property type="match status" value="1"/>
</dbReference>
<dbReference type="InterPro" id="IPR018201">
    <property type="entry name" value="Ketoacyl_synth_AS"/>
</dbReference>
<keyword evidence="15" id="KW-1185">Reference proteome</keyword>
<dbReference type="EMBL" id="JBEQCT010000001">
    <property type="protein sequence ID" value="MFM2484031.1"/>
    <property type="molecule type" value="Genomic_DNA"/>
</dbReference>
<feature type="domain" description="Ketosynthase family 3 (KS3)" evidence="13">
    <location>
        <begin position="3"/>
        <end position="409"/>
    </location>
</feature>
<comment type="catalytic activity">
    <reaction evidence="11">
        <text>(9Z)-hexadecenoyl-[ACP] + malonyl-[ACP] + H(+) = 3-oxo-(11Z)-octadecenoyl-[ACP] + holo-[ACP] + CO2</text>
        <dbReference type="Rhea" id="RHEA:55040"/>
        <dbReference type="Rhea" id="RHEA-COMP:9623"/>
        <dbReference type="Rhea" id="RHEA-COMP:9685"/>
        <dbReference type="Rhea" id="RHEA-COMP:10800"/>
        <dbReference type="Rhea" id="RHEA-COMP:14074"/>
        <dbReference type="ChEBI" id="CHEBI:15378"/>
        <dbReference type="ChEBI" id="CHEBI:16526"/>
        <dbReference type="ChEBI" id="CHEBI:64479"/>
        <dbReference type="ChEBI" id="CHEBI:78449"/>
        <dbReference type="ChEBI" id="CHEBI:83989"/>
        <dbReference type="ChEBI" id="CHEBI:138538"/>
        <dbReference type="EC" id="2.3.1.179"/>
    </reaction>
</comment>
<keyword evidence="6 11" id="KW-0808">Transferase</keyword>
<evidence type="ECO:0000313" key="15">
    <source>
        <dbReference type="Proteomes" id="UP001629953"/>
    </source>
</evidence>
<keyword evidence="9 11" id="KW-0275">Fatty acid biosynthesis</keyword>
<dbReference type="GO" id="GO:0004315">
    <property type="term" value="F:3-oxoacyl-[acyl-carrier-protein] synthase activity"/>
    <property type="evidence" value="ECO:0007669"/>
    <property type="project" value="UniProtKB-EC"/>
</dbReference>
<gene>
    <name evidence="14" type="primary">fabF</name>
    <name evidence="14" type="ORF">ABUE30_02945</name>
</gene>
<evidence type="ECO:0000313" key="14">
    <source>
        <dbReference type="EMBL" id="MFM2484031.1"/>
    </source>
</evidence>
<keyword evidence="8" id="KW-0443">Lipid metabolism</keyword>
<evidence type="ECO:0000259" key="13">
    <source>
        <dbReference type="PROSITE" id="PS52004"/>
    </source>
</evidence>
<dbReference type="PIRSF" id="PIRSF000447">
    <property type="entry name" value="KAS_II"/>
    <property type="match status" value="1"/>
</dbReference>
<evidence type="ECO:0000256" key="2">
    <source>
        <dbReference type="ARBA" id="ARBA00008467"/>
    </source>
</evidence>
<dbReference type="InterPro" id="IPR017568">
    <property type="entry name" value="3-oxoacyl-ACP_synth-2"/>
</dbReference>